<dbReference type="AlphaFoldDB" id="A0A2H9TMI5"/>
<dbReference type="GO" id="GO:0045719">
    <property type="term" value="P:negative regulation of glycogen biosynthetic process"/>
    <property type="evidence" value="ECO:0007669"/>
    <property type="project" value="TreeGrafter"/>
</dbReference>
<protein>
    <submittedName>
        <fullName evidence="6">Putative serine threonine protein kinase</fullName>
    </submittedName>
</protein>
<sequence>MEQNTRPDSLASIVEEFESGRMSLGASNDELVRKLQISDFALEKDLGEGAYAFVKQGRYRWEEEAKPVVIKMMIKSKLQTESILHDFDTGLSLPIELYALRHLREHPHPNIVSMIDAFEDPQYYYILMPMHGRGEDLFEYIEKHGDFISPEKVARIFSQVVMAIAHLHRTLGLVHRDIKDENIIIDENDRILLIDFGSCAYYRGGMPLTEADVRRGKRLPYFDVFHGSIDYASPEVLRNEPYDGPQQDVWALGVLLYTLTFKEVPFRSTSDVLEGRLRLPFESDLEISAMIKAILSPDPTSRPTAEVLAEHPWIVKNYEAAMN</sequence>
<dbReference type="GO" id="GO:0005524">
    <property type="term" value="F:ATP binding"/>
    <property type="evidence" value="ECO:0007669"/>
    <property type="project" value="UniProtKB-UniRule"/>
</dbReference>
<dbReference type="SUPFAM" id="SSF56112">
    <property type="entry name" value="Protein kinase-like (PK-like)"/>
    <property type="match status" value="1"/>
</dbReference>
<evidence type="ECO:0000313" key="6">
    <source>
        <dbReference type="EMBL" id="PJF18965.1"/>
    </source>
</evidence>
<dbReference type="GO" id="GO:0004674">
    <property type="term" value="F:protein serine/threonine kinase activity"/>
    <property type="evidence" value="ECO:0007669"/>
    <property type="project" value="UniProtKB-KW"/>
</dbReference>
<dbReference type="STRING" id="1246581.A0A2H9TMI5"/>
<dbReference type="OrthoDB" id="10252171at2759"/>
<gene>
    <name evidence="6" type="ORF">PSACC_01238</name>
</gene>
<keyword evidence="2 3" id="KW-0067">ATP-binding</keyword>
<dbReference type="PANTHER" id="PTHR24346">
    <property type="entry name" value="MAP/MICROTUBULE AFFINITY-REGULATING KINASE"/>
    <property type="match status" value="1"/>
</dbReference>
<dbReference type="PIRSF" id="PIRSF000654">
    <property type="entry name" value="Integrin-linked_kinase"/>
    <property type="match status" value="1"/>
</dbReference>
<dbReference type="GO" id="GO:0035556">
    <property type="term" value="P:intracellular signal transduction"/>
    <property type="evidence" value="ECO:0007669"/>
    <property type="project" value="TreeGrafter"/>
</dbReference>
<dbReference type="GO" id="GO:0005634">
    <property type="term" value="C:nucleus"/>
    <property type="evidence" value="ECO:0007669"/>
    <property type="project" value="TreeGrafter"/>
</dbReference>
<evidence type="ECO:0000256" key="3">
    <source>
        <dbReference type="PROSITE-ProRule" id="PRU10141"/>
    </source>
</evidence>
<proteinExistence type="inferred from homology"/>
<dbReference type="Pfam" id="PF00069">
    <property type="entry name" value="Pkinase"/>
    <property type="match status" value="1"/>
</dbReference>
<dbReference type="Gene3D" id="1.10.510.10">
    <property type="entry name" value="Transferase(Phosphotransferase) domain 1"/>
    <property type="match status" value="1"/>
</dbReference>
<organism evidence="6 7">
    <name type="scientific">Paramicrosporidium saccamoebae</name>
    <dbReference type="NCBI Taxonomy" id="1246581"/>
    <lineage>
        <taxon>Eukaryota</taxon>
        <taxon>Fungi</taxon>
        <taxon>Fungi incertae sedis</taxon>
        <taxon>Cryptomycota</taxon>
        <taxon>Cryptomycota incertae sedis</taxon>
        <taxon>Paramicrosporidium</taxon>
    </lineage>
</organism>
<accession>A0A2H9TMI5</accession>
<dbReference type="InterPro" id="IPR011009">
    <property type="entry name" value="Kinase-like_dom_sf"/>
</dbReference>
<evidence type="ECO:0000256" key="4">
    <source>
        <dbReference type="RuleBase" id="RU000304"/>
    </source>
</evidence>
<dbReference type="EMBL" id="MTSL01000093">
    <property type="protein sequence ID" value="PJF18965.1"/>
    <property type="molecule type" value="Genomic_DNA"/>
</dbReference>
<keyword evidence="6" id="KW-0418">Kinase</keyword>
<keyword evidence="1 3" id="KW-0547">Nucleotide-binding</keyword>
<dbReference type="PANTHER" id="PTHR24346:SF51">
    <property type="entry name" value="PAS DOMAIN-CONTAINING SERINE_THREONINE-PROTEIN KINASE"/>
    <property type="match status" value="1"/>
</dbReference>
<dbReference type="Gene3D" id="3.30.200.20">
    <property type="entry name" value="Phosphorylase Kinase, domain 1"/>
    <property type="match status" value="1"/>
</dbReference>
<dbReference type="PROSITE" id="PS00107">
    <property type="entry name" value="PROTEIN_KINASE_ATP"/>
    <property type="match status" value="1"/>
</dbReference>
<dbReference type="InterPro" id="IPR000719">
    <property type="entry name" value="Prot_kinase_dom"/>
</dbReference>
<dbReference type="PROSITE" id="PS00108">
    <property type="entry name" value="PROTEIN_KINASE_ST"/>
    <property type="match status" value="1"/>
</dbReference>
<evidence type="ECO:0000256" key="2">
    <source>
        <dbReference type="ARBA" id="ARBA00022840"/>
    </source>
</evidence>
<comment type="similarity">
    <text evidence="4">Belongs to the protein kinase superfamily.</text>
</comment>
<comment type="caution">
    <text evidence="6">The sequence shown here is derived from an EMBL/GenBank/DDBJ whole genome shotgun (WGS) entry which is preliminary data.</text>
</comment>
<evidence type="ECO:0000256" key="1">
    <source>
        <dbReference type="ARBA" id="ARBA00022741"/>
    </source>
</evidence>
<evidence type="ECO:0000259" key="5">
    <source>
        <dbReference type="PROSITE" id="PS50011"/>
    </source>
</evidence>
<feature type="domain" description="Protein kinase" evidence="5">
    <location>
        <begin position="40"/>
        <end position="314"/>
    </location>
</feature>
<dbReference type="GO" id="GO:0005829">
    <property type="term" value="C:cytosol"/>
    <property type="evidence" value="ECO:0007669"/>
    <property type="project" value="TreeGrafter"/>
</dbReference>
<dbReference type="InterPro" id="IPR017441">
    <property type="entry name" value="Protein_kinase_ATP_BS"/>
</dbReference>
<keyword evidence="7" id="KW-1185">Reference proteome</keyword>
<keyword evidence="4" id="KW-0723">Serine/threonine-protein kinase</keyword>
<reference evidence="6 7" key="1">
    <citation type="submission" date="2016-10" db="EMBL/GenBank/DDBJ databases">
        <title>The genome of Paramicrosporidium saccamoebae is the missing link in understanding Cryptomycota and Microsporidia evolution.</title>
        <authorList>
            <person name="Quandt C.A."/>
            <person name="Beaudet D."/>
            <person name="Corsaro D."/>
            <person name="Michel R."/>
            <person name="Corradi N."/>
            <person name="James T."/>
        </authorList>
    </citation>
    <scope>NUCLEOTIDE SEQUENCE [LARGE SCALE GENOMIC DNA]</scope>
    <source>
        <strain evidence="6 7">KSL3</strain>
    </source>
</reference>
<dbReference type="PROSITE" id="PS50011">
    <property type="entry name" value="PROTEIN_KINASE_DOM"/>
    <property type="match status" value="1"/>
</dbReference>
<dbReference type="Proteomes" id="UP000240830">
    <property type="component" value="Unassembled WGS sequence"/>
</dbReference>
<feature type="binding site" evidence="3">
    <location>
        <position position="71"/>
    </location>
    <ligand>
        <name>ATP</name>
        <dbReference type="ChEBI" id="CHEBI:30616"/>
    </ligand>
</feature>
<keyword evidence="6" id="KW-0808">Transferase</keyword>
<dbReference type="SMART" id="SM00220">
    <property type="entry name" value="S_TKc"/>
    <property type="match status" value="1"/>
</dbReference>
<name>A0A2H9TMI5_9FUNG</name>
<dbReference type="InterPro" id="IPR008271">
    <property type="entry name" value="Ser/Thr_kinase_AS"/>
</dbReference>
<evidence type="ECO:0000313" key="7">
    <source>
        <dbReference type="Proteomes" id="UP000240830"/>
    </source>
</evidence>